<dbReference type="AlphaFoldDB" id="A0A8J4QQH2"/>
<proteinExistence type="predicted"/>
<dbReference type="SUPFAM" id="SSF48439">
    <property type="entry name" value="Protein prenylyltransferase"/>
    <property type="match status" value="1"/>
</dbReference>
<gene>
    <name evidence="1" type="ORF">CMV_025057</name>
</gene>
<dbReference type="OrthoDB" id="1924260at2759"/>
<dbReference type="EMBL" id="JRKL02006384">
    <property type="protein sequence ID" value="KAF3949013.1"/>
    <property type="molecule type" value="Genomic_DNA"/>
</dbReference>
<protein>
    <submittedName>
        <fullName evidence="1">Uncharacterized protein</fullName>
    </submittedName>
</protein>
<organism evidence="1 2">
    <name type="scientific">Castanea mollissima</name>
    <name type="common">Chinese chestnut</name>
    <dbReference type="NCBI Taxonomy" id="60419"/>
    <lineage>
        <taxon>Eukaryota</taxon>
        <taxon>Viridiplantae</taxon>
        <taxon>Streptophyta</taxon>
        <taxon>Embryophyta</taxon>
        <taxon>Tracheophyta</taxon>
        <taxon>Spermatophyta</taxon>
        <taxon>Magnoliopsida</taxon>
        <taxon>eudicotyledons</taxon>
        <taxon>Gunneridae</taxon>
        <taxon>Pentapetalae</taxon>
        <taxon>rosids</taxon>
        <taxon>fabids</taxon>
        <taxon>Fagales</taxon>
        <taxon>Fagaceae</taxon>
        <taxon>Castanea</taxon>
    </lineage>
</organism>
<keyword evidence="2" id="KW-1185">Reference proteome</keyword>
<comment type="caution">
    <text evidence="1">The sequence shown here is derived from an EMBL/GenBank/DDBJ whole genome shotgun (WGS) entry which is preliminary data.</text>
</comment>
<evidence type="ECO:0000313" key="1">
    <source>
        <dbReference type="EMBL" id="KAF3949013.1"/>
    </source>
</evidence>
<reference evidence="1" key="1">
    <citation type="submission" date="2020-03" db="EMBL/GenBank/DDBJ databases">
        <title>Castanea mollissima Vanexum genome sequencing.</title>
        <authorList>
            <person name="Staton M."/>
        </authorList>
    </citation>
    <scope>NUCLEOTIDE SEQUENCE</scope>
    <source>
        <tissue evidence="1">Leaf</tissue>
    </source>
</reference>
<feature type="non-terminal residue" evidence="1">
    <location>
        <position position="1"/>
    </location>
</feature>
<accession>A0A8J4QQH2</accession>
<name>A0A8J4QQH2_9ROSI</name>
<dbReference type="Proteomes" id="UP000737018">
    <property type="component" value="Unassembled WGS sequence"/>
</dbReference>
<sequence>MPVNYLPTTAGCVLSSVDLKLLHAPGISCSPKSDRAWSHRRWVIKSITGKCSALQVILGKESELVEKIVE</sequence>
<evidence type="ECO:0000313" key="2">
    <source>
        <dbReference type="Proteomes" id="UP000737018"/>
    </source>
</evidence>